<feature type="non-terminal residue" evidence="1">
    <location>
        <position position="1"/>
    </location>
</feature>
<dbReference type="InParanoid" id="A0A165DUP2"/>
<evidence type="ECO:0000313" key="1">
    <source>
        <dbReference type="EMBL" id="KZV85398.1"/>
    </source>
</evidence>
<gene>
    <name evidence="1" type="ORF">EXIGLDRAFT_804535</name>
</gene>
<dbReference type="Proteomes" id="UP000077266">
    <property type="component" value="Unassembled WGS sequence"/>
</dbReference>
<dbReference type="OrthoDB" id="2985181at2759"/>
<name>A0A165DUP2_EXIGL</name>
<sequence>DEASASASFFHVEQTKGGPVAQCKVDILQVGVEASAETLDVGGISVLPKYAGVGAQANLVNMESGAFECNFGVGLQTDVGIKGTSFETHVLGCGVTLGTKVGISVLGSGFSVDFEKVFSFF</sequence>
<dbReference type="AlphaFoldDB" id="A0A165DUP2"/>
<protein>
    <submittedName>
        <fullName evidence="1">Uncharacterized protein</fullName>
    </submittedName>
</protein>
<evidence type="ECO:0000313" key="2">
    <source>
        <dbReference type="Proteomes" id="UP000077266"/>
    </source>
</evidence>
<keyword evidence="2" id="KW-1185">Reference proteome</keyword>
<reference evidence="1 2" key="1">
    <citation type="journal article" date="2016" name="Mol. Biol. Evol.">
        <title>Comparative Genomics of Early-Diverging Mushroom-Forming Fungi Provides Insights into the Origins of Lignocellulose Decay Capabilities.</title>
        <authorList>
            <person name="Nagy L.G."/>
            <person name="Riley R."/>
            <person name="Tritt A."/>
            <person name="Adam C."/>
            <person name="Daum C."/>
            <person name="Floudas D."/>
            <person name="Sun H."/>
            <person name="Yadav J.S."/>
            <person name="Pangilinan J."/>
            <person name="Larsson K.H."/>
            <person name="Matsuura K."/>
            <person name="Barry K."/>
            <person name="Labutti K."/>
            <person name="Kuo R."/>
            <person name="Ohm R.A."/>
            <person name="Bhattacharya S.S."/>
            <person name="Shirouzu T."/>
            <person name="Yoshinaga Y."/>
            <person name="Martin F.M."/>
            <person name="Grigoriev I.V."/>
            <person name="Hibbett D.S."/>
        </authorList>
    </citation>
    <scope>NUCLEOTIDE SEQUENCE [LARGE SCALE GENOMIC DNA]</scope>
    <source>
        <strain evidence="1 2">HHB12029</strain>
    </source>
</reference>
<proteinExistence type="predicted"/>
<dbReference type="EMBL" id="KV426190">
    <property type="protein sequence ID" value="KZV85398.1"/>
    <property type="molecule type" value="Genomic_DNA"/>
</dbReference>
<organism evidence="1 2">
    <name type="scientific">Exidia glandulosa HHB12029</name>
    <dbReference type="NCBI Taxonomy" id="1314781"/>
    <lineage>
        <taxon>Eukaryota</taxon>
        <taxon>Fungi</taxon>
        <taxon>Dikarya</taxon>
        <taxon>Basidiomycota</taxon>
        <taxon>Agaricomycotina</taxon>
        <taxon>Agaricomycetes</taxon>
        <taxon>Auriculariales</taxon>
        <taxon>Exidiaceae</taxon>
        <taxon>Exidia</taxon>
    </lineage>
</organism>
<accession>A0A165DUP2</accession>